<dbReference type="PROSITE" id="PS52015">
    <property type="entry name" value="TONB_CTD"/>
    <property type="match status" value="1"/>
</dbReference>
<name>I4B0S3_TURPD</name>
<feature type="domain" description="TonB C-terminal" evidence="6">
    <location>
        <begin position="157"/>
        <end position="248"/>
    </location>
</feature>
<evidence type="ECO:0000256" key="1">
    <source>
        <dbReference type="ARBA" id="ARBA00004167"/>
    </source>
</evidence>
<comment type="subcellular location">
    <subcellularLocation>
        <location evidence="1">Membrane</location>
        <topology evidence="1">Single-pass membrane protein</topology>
    </subcellularLocation>
</comment>
<dbReference type="STRING" id="869212.Turpa_0220"/>
<dbReference type="Proteomes" id="UP000006048">
    <property type="component" value="Chromosome"/>
</dbReference>
<dbReference type="GO" id="GO:0016020">
    <property type="term" value="C:membrane"/>
    <property type="evidence" value="ECO:0007669"/>
    <property type="project" value="UniProtKB-SubCell"/>
</dbReference>
<dbReference type="Gene3D" id="3.30.1150.10">
    <property type="match status" value="1"/>
</dbReference>
<evidence type="ECO:0000313" key="8">
    <source>
        <dbReference type="Proteomes" id="UP000006048"/>
    </source>
</evidence>
<dbReference type="InterPro" id="IPR037682">
    <property type="entry name" value="TonB_C"/>
</dbReference>
<dbReference type="HOGENOM" id="CLU_1119771_0_0_12"/>
<accession>I4B0S3</accession>
<keyword evidence="3" id="KW-1133">Transmembrane helix</keyword>
<evidence type="ECO:0000313" key="7">
    <source>
        <dbReference type="EMBL" id="AFM10880.1"/>
    </source>
</evidence>
<evidence type="ECO:0000256" key="3">
    <source>
        <dbReference type="ARBA" id="ARBA00022989"/>
    </source>
</evidence>
<dbReference type="AlphaFoldDB" id="I4B0S3"/>
<organism evidence="7 8">
    <name type="scientific">Turneriella parva (strain ATCC BAA-1111 / DSM 21527 / NCTC 11395 / H)</name>
    <name type="common">Leptospira parva</name>
    <dbReference type="NCBI Taxonomy" id="869212"/>
    <lineage>
        <taxon>Bacteria</taxon>
        <taxon>Pseudomonadati</taxon>
        <taxon>Spirochaetota</taxon>
        <taxon>Spirochaetia</taxon>
        <taxon>Leptospirales</taxon>
        <taxon>Leptospiraceae</taxon>
        <taxon>Turneriella</taxon>
    </lineage>
</organism>
<protein>
    <submittedName>
        <fullName evidence="7">TonB family protein</fullName>
    </submittedName>
</protein>
<keyword evidence="2" id="KW-0812">Transmembrane</keyword>
<feature type="region of interest" description="Disordered" evidence="5">
    <location>
        <begin position="1"/>
        <end position="27"/>
    </location>
</feature>
<reference evidence="7 8" key="1">
    <citation type="submission" date="2012-06" db="EMBL/GenBank/DDBJ databases">
        <title>The complete chromosome of genome of Turneriella parva DSM 21527.</title>
        <authorList>
            <consortium name="US DOE Joint Genome Institute (JGI-PGF)"/>
            <person name="Lucas S."/>
            <person name="Han J."/>
            <person name="Lapidus A."/>
            <person name="Bruce D."/>
            <person name="Goodwin L."/>
            <person name="Pitluck S."/>
            <person name="Peters L."/>
            <person name="Kyrpides N."/>
            <person name="Mavromatis K."/>
            <person name="Ivanova N."/>
            <person name="Mikhailova N."/>
            <person name="Chertkov O."/>
            <person name="Detter J.C."/>
            <person name="Tapia R."/>
            <person name="Han C."/>
            <person name="Land M."/>
            <person name="Hauser L."/>
            <person name="Markowitz V."/>
            <person name="Cheng J.-F."/>
            <person name="Hugenholtz P."/>
            <person name="Woyke T."/>
            <person name="Wu D."/>
            <person name="Gronow S."/>
            <person name="Wellnitz S."/>
            <person name="Brambilla E."/>
            <person name="Klenk H.-P."/>
            <person name="Eisen J.A."/>
        </authorList>
    </citation>
    <scope>NUCLEOTIDE SEQUENCE [LARGE SCALE GENOMIC DNA]</scope>
    <source>
        <strain evidence="8">ATCC BAA-1111 / DSM 21527 / NCTC 11395 / H</strain>
    </source>
</reference>
<sequence length="248" mass="26951">MTLTSPPSAFGTSPRKRGEAGWGEKRSSRSGVVSFDGIRLTDGRLVYPGLSNTFENYETIPWVSRNKSVWLGAILLVLSIAITVVKIDWSPDDSELDKLAVTVDFGDVVQPFKKKNVKPREEVDEVFGNEFLKDKTPPDPNQEDPRIATAVNAAVGGATMPVDLSPEIRPAYTSEARSAGIEGAVTLEIVISEDGKVLRAKPVGKKLGMGLDEAAAKTYKAKRFKPSIGPAGKAIVVKYYERVKFVLN</sequence>
<evidence type="ECO:0000256" key="2">
    <source>
        <dbReference type="ARBA" id="ARBA00022692"/>
    </source>
</evidence>
<evidence type="ECO:0000259" key="6">
    <source>
        <dbReference type="PROSITE" id="PS52015"/>
    </source>
</evidence>
<dbReference type="NCBIfam" id="TIGR01352">
    <property type="entry name" value="tonB_Cterm"/>
    <property type="match status" value="1"/>
</dbReference>
<proteinExistence type="predicted"/>
<keyword evidence="4" id="KW-0472">Membrane</keyword>
<gene>
    <name evidence="7" type="ordered locus">Turpa_0220</name>
</gene>
<feature type="compositionally biased region" description="Polar residues" evidence="5">
    <location>
        <begin position="1"/>
        <end position="11"/>
    </location>
</feature>
<dbReference type="EMBL" id="CP002959">
    <property type="protein sequence ID" value="AFM10880.1"/>
    <property type="molecule type" value="Genomic_DNA"/>
</dbReference>
<evidence type="ECO:0000256" key="4">
    <source>
        <dbReference type="ARBA" id="ARBA00023136"/>
    </source>
</evidence>
<dbReference type="GO" id="GO:0055085">
    <property type="term" value="P:transmembrane transport"/>
    <property type="evidence" value="ECO:0007669"/>
    <property type="project" value="InterPro"/>
</dbReference>
<dbReference type="KEGG" id="tpx:Turpa_0220"/>
<feature type="compositionally biased region" description="Basic and acidic residues" evidence="5">
    <location>
        <begin position="16"/>
        <end position="27"/>
    </location>
</feature>
<dbReference type="Pfam" id="PF03544">
    <property type="entry name" value="TonB_C"/>
    <property type="match status" value="1"/>
</dbReference>
<evidence type="ECO:0000256" key="5">
    <source>
        <dbReference type="SAM" id="MobiDB-lite"/>
    </source>
</evidence>
<dbReference type="InterPro" id="IPR006260">
    <property type="entry name" value="TonB/TolA_C"/>
</dbReference>
<keyword evidence="8" id="KW-1185">Reference proteome</keyword>
<dbReference type="SUPFAM" id="SSF74653">
    <property type="entry name" value="TolA/TonB C-terminal domain"/>
    <property type="match status" value="1"/>
</dbReference>